<name>A0A6C0TXN2_9GAMM</name>
<proteinExistence type="predicted"/>
<keyword evidence="2" id="KW-1185">Reference proteome</keyword>
<sequence>MSYIGHNAVRKEVMGMASRAPEEDELQRMQEIVKAAMEEGALGLSSGLMYLPGSYASTEEVIALAKVTAPYGGRYDSHVRDPANNLLDSLQECLDIAHAAGWMPIQDMSRQWPPRTLARAPKSSA</sequence>
<dbReference type="KEGG" id="kim:G3T16_03445"/>
<dbReference type="InterPro" id="IPR032466">
    <property type="entry name" value="Metal_Hydrolase"/>
</dbReference>
<dbReference type="SUPFAM" id="SSF51556">
    <property type="entry name" value="Metallo-dependent hydrolases"/>
    <property type="match status" value="1"/>
</dbReference>
<gene>
    <name evidence="1" type="ORF">G3T16_03445</name>
</gene>
<protein>
    <recommendedName>
        <fullName evidence="3">Amidohydrolase family protein</fullName>
    </recommendedName>
</protein>
<dbReference type="Gene3D" id="3.20.20.140">
    <property type="entry name" value="Metal-dependent hydrolases"/>
    <property type="match status" value="1"/>
</dbReference>
<reference evidence="1 2" key="1">
    <citation type="submission" date="2020-02" db="EMBL/GenBank/DDBJ databases">
        <title>Genome sequencing for Kineobactrum sp. M2.</title>
        <authorList>
            <person name="Park S.-J."/>
        </authorList>
    </citation>
    <scope>NUCLEOTIDE SEQUENCE [LARGE SCALE GENOMIC DNA]</scope>
    <source>
        <strain evidence="1 2">M2</strain>
    </source>
</reference>
<dbReference type="RefSeq" id="WP_163493840.1">
    <property type="nucleotide sequence ID" value="NZ_CP048711.1"/>
</dbReference>
<evidence type="ECO:0000313" key="1">
    <source>
        <dbReference type="EMBL" id="QIB64590.1"/>
    </source>
</evidence>
<dbReference type="Proteomes" id="UP000477680">
    <property type="component" value="Chromosome"/>
</dbReference>
<dbReference type="EMBL" id="CP048711">
    <property type="protein sequence ID" value="QIB64590.1"/>
    <property type="molecule type" value="Genomic_DNA"/>
</dbReference>
<evidence type="ECO:0008006" key="3">
    <source>
        <dbReference type="Google" id="ProtNLM"/>
    </source>
</evidence>
<dbReference type="AlphaFoldDB" id="A0A6C0TXN2"/>
<accession>A0A6C0TXN2</accession>
<organism evidence="1 2">
    <name type="scientific">Kineobactrum salinum</name>
    <dbReference type="NCBI Taxonomy" id="2708301"/>
    <lineage>
        <taxon>Bacteria</taxon>
        <taxon>Pseudomonadati</taxon>
        <taxon>Pseudomonadota</taxon>
        <taxon>Gammaproteobacteria</taxon>
        <taxon>Cellvibrionales</taxon>
        <taxon>Halieaceae</taxon>
        <taxon>Kineobactrum</taxon>
    </lineage>
</organism>
<evidence type="ECO:0000313" key="2">
    <source>
        <dbReference type="Proteomes" id="UP000477680"/>
    </source>
</evidence>